<evidence type="ECO:0000256" key="8">
    <source>
        <dbReference type="ARBA" id="ARBA00048475"/>
    </source>
</evidence>
<evidence type="ECO:0000256" key="6">
    <source>
        <dbReference type="ARBA" id="ARBA00022755"/>
    </source>
</evidence>
<dbReference type="EC" id="6.3.2.6" evidence="3"/>
<keyword evidence="6" id="KW-0658">Purine biosynthesis</keyword>
<dbReference type="RefSeq" id="WP_367245890.1">
    <property type="nucleotide sequence ID" value="NZ_JBAGNM010000003.1"/>
</dbReference>
<protein>
    <recommendedName>
        <fullName evidence="3">phosphoribosylaminoimidazolesuccinocarboxamide synthase</fullName>
        <ecNumber evidence="3">6.3.2.6</ecNumber>
    </recommendedName>
</protein>
<dbReference type="PANTHER" id="PTHR43700:SF1">
    <property type="entry name" value="PHOSPHORIBOSYLAMINOIMIDAZOLE-SUCCINOCARBOXAMIDE SYNTHASE"/>
    <property type="match status" value="1"/>
</dbReference>
<dbReference type="Proteomes" id="UP001555100">
    <property type="component" value="Unassembled WGS sequence"/>
</dbReference>
<dbReference type="Gene3D" id="3.30.200.20">
    <property type="entry name" value="Phosphorylase Kinase, domain 1"/>
    <property type="match status" value="1"/>
</dbReference>
<comment type="caution">
    <text evidence="10">The sequence shown here is derived from an EMBL/GenBank/DDBJ whole genome shotgun (WGS) entry which is preliminary data.</text>
</comment>
<gene>
    <name evidence="10" type="ORF">V3M73_04310</name>
</gene>
<keyword evidence="7" id="KW-0067">ATP-binding</keyword>
<evidence type="ECO:0000256" key="1">
    <source>
        <dbReference type="ARBA" id="ARBA00004672"/>
    </source>
</evidence>
<dbReference type="Gene3D" id="3.30.470.20">
    <property type="entry name" value="ATP-grasp fold, B domain"/>
    <property type="match status" value="1"/>
</dbReference>
<proteinExistence type="inferred from homology"/>
<name>A0ABV3NAK5_9ACTO</name>
<accession>A0ABV3NAK5</accession>
<evidence type="ECO:0000313" key="11">
    <source>
        <dbReference type="Proteomes" id="UP001555100"/>
    </source>
</evidence>
<comment type="similarity">
    <text evidence="2">Belongs to the SAICAR synthetase family.</text>
</comment>
<dbReference type="PANTHER" id="PTHR43700">
    <property type="entry name" value="PHOSPHORIBOSYLAMINOIMIDAZOLE-SUCCINOCARBOXAMIDE SYNTHASE"/>
    <property type="match status" value="1"/>
</dbReference>
<dbReference type="Pfam" id="PF01259">
    <property type="entry name" value="SAICAR_synt"/>
    <property type="match status" value="1"/>
</dbReference>
<evidence type="ECO:0000256" key="5">
    <source>
        <dbReference type="ARBA" id="ARBA00022741"/>
    </source>
</evidence>
<dbReference type="EMBL" id="JBAGNM010000003">
    <property type="protein sequence ID" value="MEW6954244.1"/>
    <property type="molecule type" value="Genomic_DNA"/>
</dbReference>
<feature type="domain" description="SAICAR synthetase/ADE2 N-terminal" evidence="9">
    <location>
        <begin position="13"/>
        <end position="263"/>
    </location>
</feature>
<keyword evidence="11" id="KW-1185">Reference proteome</keyword>
<organism evidence="10 11">
    <name type="scientific">Trueperella pyogenes</name>
    <dbReference type="NCBI Taxonomy" id="1661"/>
    <lineage>
        <taxon>Bacteria</taxon>
        <taxon>Bacillati</taxon>
        <taxon>Actinomycetota</taxon>
        <taxon>Actinomycetes</taxon>
        <taxon>Actinomycetales</taxon>
        <taxon>Actinomycetaceae</taxon>
        <taxon>Trueperella</taxon>
    </lineage>
</organism>
<sequence>MQRAPIIPNWTRVSTGKVHDIYQPAHTLVHSGGDTMMLVASDRIAVLDRVLPGVIPGKGVMLTRIARWWFEQLGDVVANHYLSVDVPEVVADRAMVVQRLRMYPIECSVVGYMTARVFEEYSASGTIGGQAQEPGLTVGDQLAEAVFVPALKGEAGSDDEVMSFAQMADVVGQEAATKLRDISFKLYGRAQKIAQSKGLIIAECKLEFGASYDSGDDAYVLADQAFTPDSATYWLESEVAKGSPRAFGKDYVRGAVHDEADEWIRGGSAPVLGPDVVEEMRSRYRFVEAALLG</sequence>
<keyword evidence="4" id="KW-0436">Ligase</keyword>
<dbReference type="InterPro" id="IPR028923">
    <property type="entry name" value="SAICAR_synt/ADE2_N"/>
</dbReference>
<dbReference type="CDD" id="cd01414">
    <property type="entry name" value="SAICAR_synt_Sc"/>
    <property type="match status" value="1"/>
</dbReference>
<evidence type="ECO:0000259" key="9">
    <source>
        <dbReference type="Pfam" id="PF01259"/>
    </source>
</evidence>
<reference evidence="10 11" key="1">
    <citation type="submission" date="2024-01" db="EMBL/GenBank/DDBJ databases">
        <title>Genomic analysis and antimicrobial resistance profiles of Trueperella pyogenes isolated from domestic and wild animals.</title>
        <authorList>
            <person name="Magossi G."/>
            <person name="Gzyl K.E."/>
            <person name="Holman D.B."/>
            <person name="Amat S."/>
        </authorList>
    </citation>
    <scope>NUCLEOTIDE SEQUENCE [LARGE SCALE GENOMIC DNA]</scope>
    <source>
        <strain evidence="10 11">1494</strain>
    </source>
</reference>
<evidence type="ECO:0000313" key="10">
    <source>
        <dbReference type="EMBL" id="MEW6954244.1"/>
    </source>
</evidence>
<comment type="catalytic activity">
    <reaction evidence="8">
        <text>5-amino-1-(5-phospho-D-ribosyl)imidazole-4-carboxylate + L-aspartate + ATP = (2S)-2-[5-amino-1-(5-phospho-beta-D-ribosyl)imidazole-4-carboxamido]succinate + ADP + phosphate + 2 H(+)</text>
        <dbReference type="Rhea" id="RHEA:22628"/>
        <dbReference type="ChEBI" id="CHEBI:15378"/>
        <dbReference type="ChEBI" id="CHEBI:29991"/>
        <dbReference type="ChEBI" id="CHEBI:30616"/>
        <dbReference type="ChEBI" id="CHEBI:43474"/>
        <dbReference type="ChEBI" id="CHEBI:58443"/>
        <dbReference type="ChEBI" id="CHEBI:77657"/>
        <dbReference type="ChEBI" id="CHEBI:456216"/>
        <dbReference type="EC" id="6.3.2.6"/>
    </reaction>
</comment>
<comment type="pathway">
    <text evidence="1">Purine metabolism; IMP biosynthesis via de novo pathway; 5-amino-1-(5-phospho-D-ribosyl)imidazole-4-carboxamide from 5-amino-1-(5-phospho-D-ribosyl)imidazole-4-carboxylate: step 1/2.</text>
</comment>
<evidence type="ECO:0000256" key="7">
    <source>
        <dbReference type="ARBA" id="ARBA00022840"/>
    </source>
</evidence>
<evidence type="ECO:0000256" key="3">
    <source>
        <dbReference type="ARBA" id="ARBA00012217"/>
    </source>
</evidence>
<evidence type="ECO:0000256" key="4">
    <source>
        <dbReference type="ARBA" id="ARBA00022598"/>
    </source>
</evidence>
<keyword evidence="5" id="KW-0547">Nucleotide-binding</keyword>
<evidence type="ECO:0000256" key="2">
    <source>
        <dbReference type="ARBA" id="ARBA00010190"/>
    </source>
</evidence>
<dbReference type="SUPFAM" id="SSF56104">
    <property type="entry name" value="SAICAR synthase-like"/>
    <property type="match status" value="1"/>
</dbReference>